<keyword evidence="2" id="KW-1185">Reference proteome</keyword>
<organism evidence="1 2">
    <name type="scientific">Fulvivirga marina</name>
    <dbReference type="NCBI Taxonomy" id="2494733"/>
    <lineage>
        <taxon>Bacteria</taxon>
        <taxon>Pseudomonadati</taxon>
        <taxon>Bacteroidota</taxon>
        <taxon>Cytophagia</taxon>
        <taxon>Cytophagales</taxon>
        <taxon>Fulvivirgaceae</taxon>
        <taxon>Fulvivirga</taxon>
    </lineage>
</organism>
<dbReference type="SUPFAM" id="SSF103642">
    <property type="entry name" value="Sec-C motif"/>
    <property type="match status" value="1"/>
</dbReference>
<evidence type="ECO:0000313" key="1">
    <source>
        <dbReference type="EMBL" id="MBL6445990.1"/>
    </source>
</evidence>
<protein>
    <submittedName>
        <fullName evidence="1">SEC-C domain-containing protein</fullName>
    </submittedName>
</protein>
<dbReference type="InterPro" id="IPR004027">
    <property type="entry name" value="SEC_C_motif"/>
</dbReference>
<sequence>MSRKQRNKDTKNQDSFLIDKIIWTILTPILKPLSYLNEQFFPEYEIDERLLRNNEPCYCGSKKEYSACHQPELKKKGKIAIKITKTYKKTRRTKVKYKVKPNEKKILRQLRSGSVNPLNTDGKYVGTDGYQSL</sequence>
<evidence type="ECO:0000313" key="2">
    <source>
        <dbReference type="Proteomes" id="UP000614216"/>
    </source>
</evidence>
<name>A0A937FTZ6_9BACT</name>
<dbReference type="AlphaFoldDB" id="A0A937FTZ6"/>
<reference evidence="1" key="1">
    <citation type="submission" date="2021-01" db="EMBL/GenBank/DDBJ databases">
        <title>Fulvivirga kasyanovii gen. nov., sp nov., a novel member of the phylum Bacteroidetes isolated from seawater in a mussel farm.</title>
        <authorList>
            <person name="Zhao L.-H."/>
            <person name="Wang Z.-J."/>
        </authorList>
    </citation>
    <scope>NUCLEOTIDE SEQUENCE</scope>
    <source>
        <strain evidence="1">29W222</strain>
    </source>
</reference>
<gene>
    <name evidence="1" type="ORF">JMN32_06700</name>
</gene>
<dbReference type="Proteomes" id="UP000614216">
    <property type="component" value="Unassembled WGS sequence"/>
</dbReference>
<dbReference type="Pfam" id="PF02810">
    <property type="entry name" value="SEC-C"/>
    <property type="match status" value="1"/>
</dbReference>
<proteinExistence type="predicted"/>
<dbReference type="EMBL" id="JAEUGD010000021">
    <property type="protein sequence ID" value="MBL6445990.1"/>
    <property type="molecule type" value="Genomic_DNA"/>
</dbReference>
<comment type="caution">
    <text evidence="1">The sequence shown here is derived from an EMBL/GenBank/DDBJ whole genome shotgun (WGS) entry which is preliminary data.</text>
</comment>
<accession>A0A937FTZ6</accession>
<dbReference type="RefSeq" id="WP_202855538.1">
    <property type="nucleotide sequence ID" value="NZ_JAEUGD010000021.1"/>
</dbReference>